<dbReference type="PANTHER" id="PTHR19879:SF9">
    <property type="entry name" value="TRANSCRIPTION INITIATION FACTOR TFIID SUBUNIT 5"/>
    <property type="match status" value="1"/>
</dbReference>
<feature type="repeat" description="WD" evidence="5">
    <location>
        <begin position="1137"/>
        <end position="1178"/>
    </location>
</feature>
<keyword evidence="7" id="KW-0175">Coiled coil</keyword>
<dbReference type="PROSITE" id="PS50082">
    <property type="entry name" value="WD_REPEATS_2"/>
    <property type="match status" value="7"/>
</dbReference>
<dbReference type="InterPro" id="IPR008271">
    <property type="entry name" value="Ser/Thr_kinase_AS"/>
</dbReference>
<evidence type="ECO:0000256" key="1">
    <source>
        <dbReference type="ARBA" id="ARBA00022574"/>
    </source>
</evidence>
<keyword evidence="11" id="KW-0808">Transferase</keyword>
<keyword evidence="9" id="KW-1133">Transmembrane helix</keyword>
<dbReference type="PROSITE" id="PS50011">
    <property type="entry name" value="PROTEIN_KINASE_DOM"/>
    <property type="match status" value="1"/>
</dbReference>
<keyword evidence="4 6" id="KW-0067">ATP-binding</keyword>
<dbReference type="InterPro" id="IPR017441">
    <property type="entry name" value="Protein_kinase_ATP_BS"/>
</dbReference>
<dbReference type="InterPro" id="IPR020472">
    <property type="entry name" value="WD40_PAC1"/>
</dbReference>
<dbReference type="EMBL" id="CP155447">
    <property type="protein sequence ID" value="XBH03111.1"/>
    <property type="molecule type" value="Genomic_DNA"/>
</dbReference>
<evidence type="ECO:0000256" key="3">
    <source>
        <dbReference type="ARBA" id="ARBA00022741"/>
    </source>
</evidence>
<reference evidence="11" key="1">
    <citation type="submission" date="2024-05" db="EMBL/GenBank/DDBJ databases">
        <title>Planctomycetes of the genus Singulisphaera possess chitinolytic capabilities.</title>
        <authorList>
            <person name="Ivanova A."/>
        </authorList>
    </citation>
    <scope>NUCLEOTIDE SEQUENCE</scope>
    <source>
        <strain evidence="11">Ch08T</strain>
    </source>
</reference>
<dbReference type="SUPFAM" id="SSF56112">
    <property type="entry name" value="Protein kinase-like (PK-like)"/>
    <property type="match status" value="1"/>
</dbReference>
<proteinExistence type="predicted"/>
<evidence type="ECO:0000256" key="2">
    <source>
        <dbReference type="ARBA" id="ARBA00022737"/>
    </source>
</evidence>
<feature type="repeat" description="WD" evidence="5">
    <location>
        <begin position="560"/>
        <end position="601"/>
    </location>
</feature>
<keyword evidence="1 5" id="KW-0853">WD repeat</keyword>
<evidence type="ECO:0000313" key="11">
    <source>
        <dbReference type="EMBL" id="XBH03111.1"/>
    </source>
</evidence>
<keyword evidence="11" id="KW-0418">Kinase</keyword>
<sequence length="1234" mass="134800">MNIHTSHDESTNDDERGADDPILARWAAELADRLRAGESPDLERYTREHPERAEQLRRLLPTIAMMAKLGTAADQPCAPGFEPGVGQGTVGDFRLLREVGRGGMGVVYEALEVPLGRRVALKILPFAAALDPRLLKRFQLEAQAVASLNHRNIVPIYSVGRDRGIAYFAMQLIDGCTLADVNRELRQFDKPGVLEETIKVSDVTRSLLKRPPLTGSGEAGGSAMADCEADVAPPPPQPERASTPHSLPPTRGRAFYRMVAGLGRQAAEALAHVHELGIQHRDIKPANLLVDRSGHLWVTDFGLARLQGDGDQTRTGDMVGTLRYMSPEQALAQPGMIDHRTDIYSLGATLYELLTLRPPFGGNDRQNLLMRIVHEEPAPPRRMSPTIPIDLETIVSKAMAREPGRRYATAQELAEDLTRFLEGHPVLARRPSPVDGAAKWVRRRWSLVATAAALILLFVGISIAGLSWSNARLRKSNERLQGEVARADQLQKLAEEKQRVANRHLYAAQIRLAEQALGQGQIQRTQDILDEIQPDPDGYDPRHFAWHYLRRLATREIVPLRGHEVPVHYVTISPDGRSLASSDTMRRVLLWDVTTGKLRAELAGKTLVTGNPKFSPDGRLVIATESEVIGNEISRVGQVRALLIWDAVTGRLITRTAFKARAGHFLGAGFVSGGASLGIQWVEPDASISVSLGELTPALSEPEFRVEVKGLQGARFAPGGRVFCTLEHDRFQFRDVTTGTIRHVLAVRNGPGMFWDLSPDGRYFVLSGPGHGVTIWNVDTCVEISRDETRIVRGPASFSADGQTMVAEDVRGFGVAHLCDLSTQRWDTLRLDPSGRKQAFHFSLSAHGAQLGVTCMSEGGGGGPVTLWDVRTRQLIKSFRGRPGIYTAPVFTADDQSLFLACSPEIIQWSLVPPDNETPRSFSGHTDEVWAVVFSPDGRILASGSNDTEESKTIKLWDAATGRFLRGWKGHDATVSALAFSPDGRFLASVALCDDENAKIWDVATGHLRSTLVGHTKRVRTVAYSPDGTLLATAGTDHVVRLWDSGTGRSRGVLTGHTDTVQQVAFSPNGQQLASAGNDRTIRLWNVATRVQKHHLDGPEHFRALVFSPDGSLLATTDEVGRIALWDPASGTLLAKIHCDDGELRGLTFSPNGVLIAAAGASRSIHLWDVTARQELMTLVGHEQQINGLAFTPDGMILASCSHDGVIKLWNANSHTSTKHVNKVTGNGQKSPNH</sequence>
<gene>
    <name evidence="11" type="ORF">V5E97_33115</name>
</gene>
<dbReference type="PROSITE" id="PS00107">
    <property type="entry name" value="PROTEIN_KINASE_ATP"/>
    <property type="match status" value="1"/>
</dbReference>
<feature type="binding site" evidence="6">
    <location>
        <position position="122"/>
    </location>
    <ligand>
        <name>ATP</name>
        <dbReference type="ChEBI" id="CHEBI:30616"/>
    </ligand>
</feature>
<keyword evidence="3 6" id="KW-0547">Nucleotide-binding</keyword>
<dbReference type="InterPro" id="IPR001680">
    <property type="entry name" value="WD40_rpt"/>
</dbReference>
<dbReference type="RefSeq" id="WP_406695849.1">
    <property type="nucleotide sequence ID" value="NZ_CP155447.1"/>
</dbReference>
<keyword evidence="2" id="KW-0677">Repeat</keyword>
<dbReference type="PANTHER" id="PTHR19879">
    <property type="entry name" value="TRANSCRIPTION INITIATION FACTOR TFIID"/>
    <property type="match status" value="1"/>
</dbReference>
<dbReference type="PROSITE" id="PS50294">
    <property type="entry name" value="WD_REPEATS_REGION"/>
    <property type="match status" value="5"/>
</dbReference>
<evidence type="ECO:0000256" key="6">
    <source>
        <dbReference type="PROSITE-ProRule" id="PRU10141"/>
    </source>
</evidence>
<feature type="region of interest" description="Disordered" evidence="8">
    <location>
        <begin position="1"/>
        <end position="22"/>
    </location>
</feature>
<feature type="repeat" description="WD" evidence="5">
    <location>
        <begin position="1054"/>
        <end position="1089"/>
    </location>
</feature>
<feature type="compositionally biased region" description="Basic and acidic residues" evidence="8">
    <location>
        <begin position="1"/>
        <end position="19"/>
    </location>
</feature>
<feature type="repeat" description="WD" evidence="5">
    <location>
        <begin position="922"/>
        <end position="947"/>
    </location>
</feature>
<feature type="domain" description="Protein kinase" evidence="10">
    <location>
        <begin position="93"/>
        <end position="427"/>
    </location>
</feature>
<dbReference type="PROSITE" id="PS00108">
    <property type="entry name" value="PROTEIN_KINASE_ST"/>
    <property type="match status" value="1"/>
</dbReference>
<dbReference type="InterPro" id="IPR019775">
    <property type="entry name" value="WD40_repeat_CS"/>
</dbReference>
<dbReference type="SMART" id="SM00320">
    <property type="entry name" value="WD40"/>
    <property type="match status" value="9"/>
</dbReference>
<dbReference type="AlphaFoldDB" id="A0AAU7CD07"/>
<dbReference type="GO" id="GO:0005524">
    <property type="term" value="F:ATP binding"/>
    <property type="evidence" value="ECO:0007669"/>
    <property type="project" value="UniProtKB-UniRule"/>
</dbReference>
<feature type="repeat" description="WD" evidence="5">
    <location>
        <begin position="968"/>
        <end position="1011"/>
    </location>
</feature>
<evidence type="ECO:0000259" key="10">
    <source>
        <dbReference type="PROSITE" id="PS50011"/>
    </source>
</evidence>
<keyword evidence="9" id="KW-0472">Membrane</keyword>
<dbReference type="SUPFAM" id="SSF50978">
    <property type="entry name" value="WD40 repeat-like"/>
    <property type="match status" value="2"/>
</dbReference>
<name>A0AAU7CD07_9BACT</name>
<feature type="coiled-coil region" evidence="7">
    <location>
        <begin position="470"/>
        <end position="497"/>
    </location>
</feature>
<dbReference type="PRINTS" id="PR00320">
    <property type="entry name" value="GPROTEINBRPT"/>
</dbReference>
<protein>
    <submittedName>
        <fullName evidence="11">Protein kinase</fullName>
    </submittedName>
</protein>
<dbReference type="Gene3D" id="3.30.200.20">
    <property type="entry name" value="Phosphorylase Kinase, domain 1"/>
    <property type="match status" value="1"/>
</dbReference>
<dbReference type="PROSITE" id="PS00678">
    <property type="entry name" value="WD_REPEATS_1"/>
    <property type="match status" value="3"/>
</dbReference>
<feature type="region of interest" description="Disordered" evidence="8">
    <location>
        <begin position="209"/>
        <end position="250"/>
    </location>
</feature>
<dbReference type="Gene3D" id="1.10.510.10">
    <property type="entry name" value="Transferase(Phosphotransferase) domain 1"/>
    <property type="match status" value="1"/>
</dbReference>
<evidence type="ECO:0000256" key="5">
    <source>
        <dbReference type="PROSITE-ProRule" id="PRU00221"/>
    </source>
</evidence>
<feature type="transmembrane region" description="Helical" evidence="9">
    <location>
        <begin position="447"/>
        <end position="468"/>
    </location>
</feature>
<dbReference type="CDD" id="cd14014">
    <property type="entry name" value="STKc_PknB_like"/>
    <property type="match status" value="1"/>
</dbReference>
<dbReference type="Pfam" id="PF00400">
    <property type="entry name" value="WD40"/>
    <property type="match status" value="6"/>
</dbReference>
<evidence type="ECO:0000256" key="7">
    <source>
        <dbReference type="SAM" id="Coils"/>
    </source>
</evidence>
<dbReference type="GO" id="GO:0004672">
    <property type="term" value="F:protein kinase activity"/>
    <property type="evidence" value="ECO:0007669"/>
    <property type="project" value="InterPro"/>
</dbReference>
<organism evidence="11">
    <name type="scientific">Singulisphaera sp. Ch08</name>
    <dbReference type="NCBI Taxonomy" id="3120278"/>
    <lineage>
        <taxon>Bacteria</taxon>
        <taxon>Pseudomonadati</taxon>
        <taxon>Planctomycetota</taxon>
        <taxon>Planctomycetia</taxon>
        <taxon>Isosphaerales</taxon>
        <taxon>Isosphaeraceae</taxon>
        <taxon>Singulisphaera</taxon>
    </lineage>
</organism>
<accession>A0AAU7CD07</accession>
<dbReference type="InterPro" id="IPR000719">
    <property type="entry name" value="Prot_kinase_dom"/>
</dbReference>
<dbReference type="Gene3D" id="2.130.10.10">
    <property type="entry name" value="YVTN repeat-like/Quinoprotein amine dehydrogenase"/>
    <property type="match status" value="5"/>
</dbReference>
<evidence type="ECO:0000256" key="8">
    <source>
        <dbReference type="SAM" id="MobiDB-lite"/>
    </source>
</evidence>
<feature type="repeat" description="WD" evidence="5">
    <location>
        <begin position="1012"/>
        <end position="1053"/>
    </location>
</feature>
<evidence type="ECO:0000256" key="9">
    <source>
        <dbReference type="SAM" id="Phobius"/>
    </source>
</evidence>
<evidence type="ECO:0000256" key="4">
    <source>
        <dbReference type="ARBA" id="ARBA00022840"/>
    </source>
</evidence>
<dbReference type="CDD" id="cd00200">
    <property type="entry name" value="WD40"/>
    <property type="match status" value="1"/>
</dbReference>
<dbReference type="InterPro" id="IPR036322">
    <property type="entry name" value="WD40_repeat_dom_sf"/>
</dbReference>
<keyword evidence="9" id="KW-0812">Transmembrane</keyword>
<dbReference type="Pfam" id="PF00069">
    <property type="entry name" value="Pkinase"/>
    <property type="match status" value="2"/>
</dbReference>
<dbReference type="InterPro" id="IPR011009">
    <property type="entry name" value="Kinase-like_dom_sf"/>
</dbReference>
<dbReference type="InterPro" id="IPR015943">
    <property type="entry name" value="WD40/YVTN_repeat-like_dom_sf"/>
</dbReference>
<feature type="repeat" description="WD" evidence="5">
    <location>
        <begin position="1179"/>
        <end position="1220"/>
    </location>
</feature>
<dbReference type="SMART" id="SM00220">
    <property type="entry name" value="S_TKc"/>
    <property type="match status" value="1"/>
</dbReference>